<evidence type="ECO:0000313" key="2">
    <source>
        <dbReference type="Proteomes" id="UP000235731"/>
    </source>
</evidence>
<sequence length="56" mass="6475">KIMKARYQNGLVRMLDLLDAQTQLDQARFGRIEALKEVYEAYAELLFASGLIKEEL</sequence>
<reference evidence="1 2" key="1">
    <citation type="submission" date="2018-01" db="EMBL/GenBank/DDBJ databases">
        <title>Metagenomic assembled genomes from two thermal pools in the Uzon Caldera, Kamchatka, Russia.</title>
        <authorList>
            <person name="Wilkins L."/>
            <person name="Ettinger C."/>
        </authorList>
    </citation>
    <scope>NUCLEOTIDE SEQUENCE [LARGE SCALE GENOMIC DNA]</scope>
    <source>
        <strain evidence="1">ZAV-15</strain>
    </source>
</reference>
<name>A0A2N7PJM6_9BACT</name>
<comment type="caution">
    <text evidence="1">The sequence shown here is derived from an EMBL/GenBank/DDBJ whole genome shotgun (WGS) entry which is preliminary data.</text>
</comment>
<proteinExistence type="predicted"/>
<dbReference type="AlphaFoldDB" id="A0A2N7PJM6"/>
<dbReference type="EMBL" id="PNIE01000048">
    <property type="protein sequence ID" value="PMP62998.1"/>
    <property type="molecule type" value="Genomic_DNA"/>
</dbReference>
<feature type="non-terminal residue" evidence="1">
    <location>
        <position position="1"/>
    </location>
</feature>
<dbReference type="SUPFAM" id="SSF56954">
    <property type="entry name" value="Outer membrane efflux proteins (OEP)"/>
    <property type="match status" value="1"/>
</dbReference>
<gene>
    <name evidence="1" type="ORF">C0197_03495</name>
</gene>
<evidence type="ECO:0000313" key="1">
    <source>
        <dbReference type="EMBL" id="PMP62998.1"/>
    </source>
</evidence>
<protein>
    <submittedName>
        <fullName evidence="1">TolC family protein</fullName>
    </submittedName>
</protein>
<dbReference type="GO" id="GO:0015562">
    <property type="term" value="F:efflux transmembrane transporter activity"/>
    <property type="evidence" value="ECO:0007669"/>
    <property type="project" value="InterPro"/>
</dbReference>
<accession>A0A2N7PJM6</accession>
<dbReference type="Gene3D" id="1.20.1600.10">
    <property type="entry name" value="Outer membrane efflux proteins (OEP)"/>
    <property type="match status" value="1"/>
</dbReference>
<organism evidence="1 2">
    <name type="scientific">Caldimicrobium thiodismutans</name>
    <dbReference type="NCBI Taxonomy" id="1653476"/>
    <lineage>
        <taxon>Bacteria</taxon>
        <taxon>Pseudomonadati</taxon>
        <taxon>Thermodesulfobacteriota</taxon>
        <taxon>Thermodesulfobacteria</taxon>
        <taxon>Thermodesulfobacteriales</taxon>
        <taxon>Thermodesulfobacteriaceae</taxon>
        <taxon>Caldimicrobium</taxon>
    </lineage>
</organism>
<dbReference type="Proteomes" id="UP000235731">
    <property type="component" value="Unassembled WGS sequence"/>
</dbReference>